<evidence type="ECO:0000256" key="1">
    <source>
        <dbReference type="ARBA" id="ARBA00004571"/>
    </source>
</evidence>
<evidence type="ECO:0000256" key="9">
    <source>
        <dbReference type="RuleBase" id="RU003357"/>
    </source>
</evidence>
<evidence type="ECO:0000256" key="6">
    <source>
        <dbReference type="ARBA" id="ARBA00023136"/>
    </source>
</evidence>
<evidence type="ECO:0000256" key="3">
    <source>
        <dbReference type="ARBA" id="ARBA00022452"/>
    </source>
</evidence>
<organism evidence="14 15">
    <name type="scientific">Asaia bogorensis NBRC 16594</name>
    <dbReference type="NCBI Taxonomy" id="1231624"/>
    <lineage>
        <taxon>Bacteria</taxon>
        <taxon>Pseudomonadati</taxon>
        <taxon>Pseudomonadota</taxon>
        <taxon>Alphaproteobacteria</taxon>
        <taxon>Acetobacterales</taxon>
        <taxon>Acetobacteraceae</taxon>
        <taxon>Asaia</taxon>
    </lineage>
</organism>
<evidence type="ECO:0000256" key="2">
    <source>
        <dbReference type="ARBA" id="ARBA00022448"/>
    </source>
</evidence>
<proteinExistence type="inferred from homology"/>
<sequence>MSAKRVRPSHPLTLIVGMTLACTSAQAQAQSVQSDDETAPHDTARHKNGNREGAHRSAARRDKALHDGALQSRADKSDRPDTRARQPDSADAVPGKGGEENLLVRGTGMNILHQPIGLGRMPEDIMHTPQTVNAVPQILMQQQNVKSLDEALRNVPGITASVGEGEGGMAGDQFLIRGFAAQNDIYENGLRDFGVYTRDSFDYDHISVIKGPSSEVFGNGTTGGAINIVTKVAHLGDSYNAQFSGGSGEYYRGTLDVNKQLGDASAIRITGMGNENNVAGRDNIYSHRWGLAPSIGFGLGRRTSFTLEYFHQSDNRIPDYGVPIVTKPGSTIGRPATEYGLNRHNWYGTNYDQDVSNVNMLTARLNSEISQHLTISDDLRGGLYDRYFSASQPGCDATCQKLFFTNPSAAQVNRRGHLGGPEPYQQNDWSVQNVFSARANFRTGSIRHQIIAGWDVEHIYDRRKNYAYNFNGQNGTRTDTTSLVDPSHVQPGLLLGGFGQYQYDLVNLSGGAGRKLYKTGDATDVGAFFSEQMWLAPWFSIRGGFRWDHWNSHYFATEGATAADTRLSQQQNTINPTVSLMYTPSDNTMVYFNWARSTTPLGLYVTNSAEPLKSSTQGFKPEKASLYEIGVKQQFLHGRLGATASLFRLEKGNALMTDPSTGSVSSSSDSQRNQGVELSLSGQITRNWSLIGTYAYYDATTTGSLTPADIGKRIQYAPKNMATIWSTYTIAPNKPWNLTFGGGLTWRDSVWLDAANTARVPHTTEWDAMVSHMIGHRWRLALNGYNLANRLNYSNLFSDRATPSVGRTFLGSLSFTY</sequence>
<feature type="signal peptide" evidence="11">
    <location>
        <begin position="1"/>
        <end position="29"/>
    </location>
</feature>
<dbReference type="Pfam" id="PF00593">
    <property type="entry name" value="TonB_dep_Rec_b-barrel"/>
    <property type="match status" value="1"/>
</dbReference>
<evidence type="ECO:0000256" key="11">
    <source>
        <dbReference type="SAM" id="SignalP"/>
    </source>
</evidence>
<keyword evidence="3 8" id="KW-1134">Transmembrane beta strand</keyword>
<keyword evidence="15" id="KW-1185">Reference proteome</keyword>
<dbReference type="SUPFAM" id="SSF56935">
    <property type="entry name" value="Porins"/>
    <property type="match status" value="1"/>
</dbReference>
<dbReference type="Gene3D" id="2.170.130.10">
    <property type="entry name" value="TonB-dependent receptor, plug domain"/>
    <property type="match status" value="1"/>
</dbReference>
<keyword evidence="6 8" id="KW-0472">Membrane</keyword>
<evidence type="ECO:0000256" key="4">
    <source>
        <dbReference type="ARBA" id="ARBA00022692"/>
    </source>
</evidence>
<dbReference type="CDD" id="cd01347">
    <property type="entry name" value="ligand_gated_channel"/>
    <property type="match status" value="1"/>
</dbReference>
<dbReference type="PANTHER" id="PTHR32552:SF83">
    <property type="entry name" value="BLR3904 PROTEIN"/>
    <property type="match status" value="1"/>
</dbReference>
<evidence type="ECO:0000256" key="10">
    <source>
        <dbReference type="SAM" id="MobiDB-lite"/>
    </source>
</evidence>
<evidence type="ECO:0000313" key="15">
    <source>
        <dbReference type="Proteomes" id="UP000321287"/>
    </source>
</evidence>
<evidence type="ECO:0000256" key="8">
    <source>
        <dbReference type="PROSITE-ProRule" id="PRU01360"/>
    </source>
</evidence>
<evidence type="ECO:0000256" key="5">
    <source>
        <dbReference type="ARBA" id="ARBA00023077"/>
    </source>
</evidence>
<feature type="domain" description="TonB-dependent receptor plug" evidence="13">
    <location>
        <begin position="125"/>
        <end position="225"/>
    </location>
</feature>
<dbReference type="InterPro" id="IPR036942">
    <property type="entry name" value="Beta-barrel_TonB_sf"/>
</dbReference>
<comment type="caution">
    <text evidence="14">The sequence shown here is derived from an EMBL/GenBank/DDBJ whole genome shotgun (WGS) entry which is preliminary data.</text>
</comment>
<comment type="similarity">
    <text evidence="8 9">Belongs to the TonB-dependent receptor family.</text>
</comment>
<feature type="domain" description="TonB-dependent receptor-like beta-barrel" evidence="12">
    <location>
        <begin position="304"/>
        <end position="787"/>
    </location>
</feature>
<evidence type="ECO:0000256" key="7">
    <source>
        <dbReference type="ARBA" id="ARBA00023237"/>
    </source>
</evidence>
<keyword evidence="14" id="KW-0675">Receptor</keyword>
<accession>A0AAN4R2N8</accession>
<feature type="region of interest" description="Disordered" evidence="10">
    <location>
        <begin position="24"/>
        <end position="102"/>
    </location>
</feature>
<comment type="subcellular location">
    <subcellularLocation>
        <location evidence="1 8">Cell outer membrane</location>
        <topology evidence="1 8">Multi-pass membrane protein</topology>
    </subcellularLocation>
</comment>
<dbReference type="PROSITE" id="PS52016">
    <property type="entry name" value="TONB_DEPENDENT_REC_3"/>
    <property type="match status" value="1"/>
</dbReference>
<feature type="compositionally biased region" description="Basic and acidic residues" evidence="10">
    <location>
        <begin position="38"/>
        <end position="66"/>
    </location>
</feature>
<dbReference type="PROSITE" id="PS51257">
    <property type="entry name" value="PROKAR_LIPOPROTEIN"/>
    <property type="match status" value="1"/>
</dbReference>
<dbReference type="GO" id="GO:0009279">
    <property type="term" value="C:cell outer membrane"/>
    <property type="evidence" value="ECO:0007669"/>
    <property type="project" value="UniProtKB-SubCell"/>
</dbReference>
<dbReference type="AlphaFoldDB" id="A0AAN4R2N8"/>
<dbReference type="GO" id="GO:0015344">
    <property type="term" value="F:siderophore uptake transmembrane transporter activity"/>
    <property type="evidence" value="ECO:0007669"/>
    <property type="project" value="TreeGrafter"/>
</dbReference>
<evidence type="ECO:0000259" key="12">
    <source>
        <dbReference type="Pfam" id="PF00593"/>
    </source>
</evidence>
<keyword evidence="5 9" id="KW-0798">TonB box</keyword>
<dbReference type="Proteomes" id="UP000321287">
    <property type="component" value="Unassembled WGS sequence"/>
</dbReference>
<dbReference type="PANTHER" id="PTHR32552">
    <property type="entry name" value="FERRICHROME IRON RECEPTOR-RELATED"/>
    <property type="match status" value="1"/>
</dbReference>
<reference evidence="14 15" key="1">
    <citation type="submission" date="2019-07" db="EMBL/GenBank/DDBJ databases">
        <title>Whole genome shotgun sequence of Asaia bogorensis NBRC 16594.</title>
        <authorList>
            <person name="Hosoyama A."/>
            <person name="Uohara A."/>
            <person name="Ohji S."/>
            <person name="Ichikawa N."/>
        </authorList>
    </citation>
    <scope>NUCLEOTIDE SEQUENCE [LARGE SCALE GENOMIC DNA]</scope>
    <source>
        <strain evidence="14 15">NBRC 16594</strain>
    </source>
</reference>
<keyword evidence="2 8" id="KW-0813">Transport</keyword>
<dbReference type="Gene3D" id="2.40.170.20">
    <property type="entry name" value="TonB-dependent receptor, beta-barrel domain"/>
    <property type="match status" value="1"/>
</dbReference>
<feature type="compositionally biased region" description="Basic and acidic residues" evidence="10">
    <location>
        <begin position="73"/>
        <end position="88"/>
    </location>
</feature>
<keyword evidence="7 8" id="KW-0998">Cell outer membrane</keyword>
<dbReference type="EMBL" id="BJVS01000005">
    <property type="protein sequence ID" value="GEL54033.1"/>
    <property type="molecule type" value="Genomic_DNA"/>
</dbReference>
<dbReference type="Pfam" id="PF07715">
    <property type="entry name" value="Plug"/>
    <property type="match status" value="1"/>
</dbReference>
<evidence type="ECO:0000313" key="14">
    <source>
        <dbReference type="EMBL" id="GEL54033.1"/>
    </source>
</evidence>
<feature type="chain" id="PRO_5042850552" evidence="11">
    <location>
        <begin position="30"/>
        <end position="817"/>
    </location>
</feature>
<evidence type="ECO:0000259" key="13">
    <source>
        <dbReference type="Pfam" id="PF07715"/>
    </source>
</evidence>
<dbReference type="InterPro" id="IPR039426">
    <property type="entry name" value="TonB-dep_rcpt-like"/>
</dbReference>
<feature type="compositionally biased region" description="Low complexity" evidence="10">
    <location>
        <begin position="24"/>
        <end position="33"/>
    </location>
</feature>
<protein>
    <submittedName>
        <fullName evidence="14">Iron transport outer membrane receptor</fullName>
    </submittedName>
</protein>
<name>A0AAN4R2N8_9PROT</name>
<keyword evidence="4 8" id="KW-0812">Transmembrane</keyword>
<dbReference type="InterPro" id="IPR037066">
    <property type="entry name" value="Plug_dom_sf"/>
</dbReference>
<dbReference type="InterPro" id="IPR012910">
    <property type="entry name" value="Plug_dom"/>
</dbReference>
<dbReference type="InterPro" id="IPR000531">
    <property type="entry name" value="Beta-barrel_TonB"/>
</dbReference>
<keyword evidence="11" id="KW-0732">Signal</keyword>
<gene>
    <name evidence="14" type="ORF">ABO01nite_20400</name>
</gene>